<name>A0A8T0D917_9TREM</name>
<evidence type="ECO:0000313" key="2">
    <source>
        <dbReference type="Proteomes" id="UP000699462"/>
    </source>
</evidence>
<proteinExistence type="predicted"/>
<sequence length="78" mass="7999">MALLTVMAPSVRTVGSSAIHPGKYCHPHSIKQFSTDVEHVSVSGKVAADTLSGVTALMLHEAIGLLALTCDQGSAADP</sequence>
<accession>A0A8T0D917</accession>
<dbReference type="Proteomes" id="UP000699462">
    <property type="component" value="Unassembled WGS sequence"/>
</dbReference>
<reference evidence="1 2" key="1">
    <citation type="submission" date="2019-07" db="EMBL/GenBank/DDBJ databases">
        <title>Annotation for the trematode Paragonimus westermani.</title>
        <authorList>
            <person name="Choi Y.-J."/>
        </authorList>
    </citation>
    <scope>NUCLEOTIDE SEQUENCE [LARGE SCALE GENOMIC DNA]</scope>
    <source>
        <strain evidence="1">180907_Pwestermani</strain>
    </source>
</reference>
<dbReference type="AlphaFoldDB" id="A0A8T0D917"/>
<organism evidence="1 2">
    <name type="scientific">Paragonimus westermani</name>
    <dbReference type="NCBI Taxonomy" id="34504"/>
    <lineage>
        <taxon>Eukaryota</taxon>
        <taxon>Metazoa</taxon>
        <taxon>Spiralia</taxon>
        <taxon>Lophotrochozoa</taxon>
        <taxon>Platyhelminthes</taxon>
        <taxon>Trematoda</taxon>
        <taxon>Digenea</taxon>
        <taxon>Plagiorchiida</taxon>
        <taxon>Troglotremata</taxon>
        <taxon>Troglotrematidae</taxon>
        <taxon>Paragonimus</taxon>
    </lineage>
</organism>
<dbReference type="OrthoDB" id="422540at2759"/>
<dbReference type="EMBL" id="JTDF01008976">
    <property type="protein sequence ID" value="KAF8564335.1"/>
    <property type="molecule type" value="Genomic_DNA"/>
</dbReference>
<gene>
    <name evidence="1" type="ORF">P879_08732</name>
</gene>
<keyword evidence="2" id="KW-1185">Reference proteome</keyword>
<protein>
    <submittedName>
        <fullName evidence="1">Uncharacterized protein</fullName>
    </submittedName>
</protein>
<evidence type="ECO:0000313" key="1">
    <source>
        <dbReference type="EMBL" id="KAF8564335.1"/>
    </source>
</evidence>
<comment type="caution">
    <text evidence="1">The sequence shown here is derived from an EMBL/GenBank/DDBJ whole genome shotgun (WGS) entry which is preliminary data.</text>
</comment>